<proteinExistence type="inferred from homology"/>
<dbReference type="EMBL" id="FN649727">
    <property type="protein sequence ID" value="CBJ48407.1"/>
    <property type="molecule type" value="Genomic_DNA"/>
</dbReference>
<reference evidence="2 3" key="1">
    <citation type="journal article" date="2010" name="Nature">
        <title>The Ectocarpus genome and the independent evolution of multicellularity in brown algae.</title>
        <authorList>
            <person name="Cock J.M."/>
            <person name="Sterck L."/>
            <person name="Rouze P."/>
            <person name="Scornet D."/>
            <person name="Allen A.E."/>
            <person name="Amoutzias G."/>
            <person name="Anthouard V."/>
            <person name="Artiguenave F."/>
            <person name="Aury J.M."/>
            <person name="Badger J.H."/>
            <person name="Beszteri B."/>
            <person name="Billiau K."/>
            <person name="Bonnet E."/>
            <person name="Bothwell J.H."/>
            <person name="Bowler C."/>
            <person name="Boyen C."/>
            <person name="Brownlee C."/>
            <person name="Carrano C.J."/>
            <person name="Charrier B."/>
            <person name="Cho G.Y."/>
            <person name="Coelho S.M."/>
            <person name="Collen J."/>
            <person name="Corre E."/>
            <person name="Da Silva C."/>
            <person name="Delage L."/>
            <person name="Delaroque N."/>
            <person name="Dittami S.M."/>
            <person name="Doulbeau S."/>
            <person name="Elias M."/>
            <person name="Farnham G."/>
            <person name="Gachon C.M."/>
            <person name="Gschloessl B."/>
            <person name="Heesch S."/>
            <person name="Jabbari K."/>
            <person name="Jubin C."/>
            <person name="Kawai H."/>
            <person name="Kimura K."/>
            <person name="Kloareg B."/>
            <person name="Kupper F.C."/>
            <person name="Lang D."/>
            <person name="Le Bail A."/>
            <person name="Leblanc C."/>
            <person name="Lerouge P."/>
            <person name="Lohr M."/>
            <person name="Lopez P.J."/>
            <person name="Martens C."/>
            <person name="Maumus F."/>
            <person name="Michel G."/>
            <person name="Miranda-Saavedra D."/>
            <person name="Morales J."/>
            <person name="Moreau H."/>
            <person name="Motomura T."/>
            <person name="Nagasato C."/>
            <person name="Napoli C.A."/>
            <person name="Nelson D.R."/>
            <person name="Nyvall-Collen P."/>
            <person name="Peters A.F."/>
            <person name="Pommier C."/>
            <person name="Potin P."/>
            <person name="Poulain J."/>
            <person name="Quesneville H."/>
            <person name="Read B."/>
            <person name="Rensing S.A."/>
            <person name="Ritter A."/>
            <person name="Rousvoal S."/>
            <person name="Samanta M."/>
            <person name="Samson G."/>
            <person name="Schroeder D.C."/>
            <person name="Segurens B."/>
            <person name="Strittmatter M."/>
            <person name="Tonon T."/>
            <person name="Tregear J.W."/>
            <person name="Valentin K."/>
            <person name="von Dassow P."/>
            <person name="Yamagishi T."/>
            <person name="Van de Peer Y."/>
            <person name="Wincker P."/>
        </authorList>
    </citation>
    <scope>NUCLEOTIDE SEQUENCE [LARGE SCALE GENOMIC DNA]</scope>
    <source>
        <strain evidence="3">Ec32 / CCAP1310/4</strain>
    </source>
</reference>
<dbReference type="GO" id="GO:0046394">
    <property type="term" value="P:carboxylic acid biosynthetic process"/>
    <property type="evidence" value="ECO:0007669"/>
    <property type="project" value="UniProtKB-ARBA"/>
</dbReference>
<evidence type="ECO:0000313" key="2">
    <source>
        <dbReference type="EMBL" id="CBJ48407.1"/>
    </source>
</evidence>
<dbReference type="PANTHER" id="PTHR42743">
    <property type="entry name" value="AMINO-ACID AMINOTRANSFERASE"/>
    <property type="match status" value="1"/>
</dbReference>
<dbReference type="InterPro" id="IPR001544">
    <property type="entry name" value="Aminotrans_IV"/>
</dbReference>
<evidence type="ECO:0000256" key="1">
    <source>
        <dbReference type="ARBA" id="ARBA00009320"/>
    </source>
</evidence>
<dbReference type="EMBL" id="FN648375">
    <property type="protein sequence ID" value="CBJ48407.1"/>
    <property type="molecule type" value="Genomic_DNA"/>
</dbReference>
<gene>
    <name evidence="2" type="ORF">Esi_0002_0203</name>
</gene>
<dbReference type="Gene3D" id="3.30.470.10">
    <property type="match status" value="1"/>
</dbReference>
<dbReference type="SUPFAM" id="SSF56752">
    <property type="entry name" value="D-aminoacid aminotransferase-like PLP-dependent enzymes"/>
    <property type="match status" value="1"/>
</dbReference>
<name>D7FQ75_ECTSI</name>
<dbReference type="Pfam" id="PF01063">
    <property type="entry name" value="Aminotran_4"/>
    <property type="match status" value="1"/>
</dbReference>
<dbReference type="InParanoid" id="D7FQ75"/>
<dbReference type="InterPro" id="IPR050571">
    <property type="entry name" value="Class-IV_PLP-Dep_Aminotrnsfr"/>
</dbReference>
<dbReference type="InterPro" id="IPR036038">
    <property type="entry name" value="Aminotransferase-like"/>
</dbReference>
<dbReference type="Proteomes" id="UP000002630">
    <property type="component" value="Linkage Group LG02"/>
</dbReference>
<dbReference type="CDD" id="cd00449">
    <property type="entry name" value="PLPDE_IV"/>
    <property type="match status" value="1"/>
</dbReference>
<dbReference type="AlphaFoldDB" id="D7FQ75"/>
<dbReference type="InterPro" id="IPR043132">
    <property type="entry name" value="BCAT-like_C"/>
</dbReference>
<dbReference type="eggNOG" id="KOG0975">
    <property type="taxonomic scope" value="Eukaryota"/>
</dbReference>
<evidence type="ECO:0000313" key="3">
    <source>
        <dbReference type="Proteomes" id="UP000002630"/>
    </source>
</evidence>
<dbReference type="GO" id="GO:0003824">
    <property type="term" value="F:catalytic activity"/>
    <property type="evidence" value="ECO:0007669"/>
    <property type="project" value="InterPro"/>
</dbReference>
<dbReference type="STRING" id="2880.D7FQ75"/>
<keyword evidence="3" id="KW-1185">Reference proteome</keyword>
<accession>D7FQ75</accession>
<dbReference type="OrthoDB" id="25921at2759"/>
<organism evidence="2 3">
    <name type="scientific">Ectocarpus siliculosus</name>
    <name type="common">Brown alga</name>
    <name type="synonym">Conferva siliculosa</name>
    <dbReference type="NCBI Taxonomy" id="2880"/>
    <lineage>
        <taxon>Eukaryota</taxon>
        <taxon>Sar</taxon>
        <taxon>Stramenopiles</taxon>
        <taxon>Ochrophyta</taxon>
        <taxon>PX clade</taxon>
        <taxon>Phaeophyceae</taxon>
        <taxon>Ectocarpales</taxon>
        <taxon>Ectocarpaceae</taxon>
        <taxon>Ectocarpus</taxon>
    </lineage>
</organism>
<protein>
    <submittedName>
        <fullName evidence="2">Uncharacterized protein</fullName>
    </submittedName>
</protein>
<dbReference type="PANTHER" id="PTHR42743:SF22">
    <property type="entry name" value="D-AMINO-ACID TRANSAMINASE, CHLOROPLASTIC"/>
    <property type="match status" value="1"/>
</dbReference>
<dbReference type="OMA" id="AMIVNGH"/>
<dbReference type="Gene3D" id="3.20.10.10">
    <property type="entry name" value="D-amino Acid Aminotransferase, subunit A, domain 2"/>
    <property type="match status" value="1"/>
</dbReference>
<dbReference type="InterPro" id="IPR043131">
    <property type="entry name" value="BCAT-like_N"/>
</dbReference>
<sequence>MALPSPKVTKLPVLQQDAWVERLRAALPPTSSWRSFYSSLAGGIVTDSALMLLPIDDHMVHRGHAVFDTCNVHNGRAYGLHFHLDRLLKSAATARIEHSYTKEALRDIILATIAAGGRSKNGMDAFAKFWLSAGRGDFMVSPRGCGDAIFYVVVTDFPGHPSEGIEEWVVKVPMKTGLMASCKTNNYLLNALTAMESQDKGGMEGIWVNDAGNVAETCMGNVAIVDQGGVLRSPHYDGSILAGTTLLRVFAFAPQLIQVETGRVAKPVIFSAWDGLLTSFKFDFVRASELEEAKEILLCGGGGVTSVVSINGITVGRVKKETIGDGTSAETGKAEAAKPGPVFWALRELLAADMEGAEFTDAVPYELYED</sequence>
<comment type="similarity">
    <text evidence="1">Belongs to the class-IV pyridoxal-phosphate-dependent aminotransferase family.</text>
</comment>